<dbReference type="EMBL" id="CM000607">
    <property type="protein sequence ID" value="EEC50265.1"/>
    <property type="molecule type" value="Genomic_DNA"/>
</dbReference>
<dbReference type="OrthoDB" id="46836at2759"/>
<keyword evidence="3" id="KW-1185">Reference proteome</keyword>
<sequence>RPSLWEKEALARWMVHSLDWGVLTTISSRLPGVKPFGNVYSFVDGQCSNSTGTPYFYGTYLDQSFQDIRENPSVSLTLSEASLPSVCGGKASKSCSITGSNLGDPENPVCARLTLTGTLEQVPFESEEYAMAQQAFFERHPQMDYWPQDHHWIIAKLEIADIWLINYFGGAKILPVDAYYGAKLEFGSVQD</sequence>
<feature type="domain" description="CREG-like beta-barrel" evidence="1">
    <location>
        <begin position="7"/>
        <end position="180"/>
    </location>
</feature>
<dbReference type="PANTHER" id="PTHR13343:SF17">
    <property type="entry name" value="CELLULAR REPRESSOR OF E1A-STIMULATED GENES, ISOFORM A"/>
    <property type="match status" value="1"/>
</dbReference>
<evidence type="ECO:0000313" key="3">
    <source>
        <dbReference type="Proteomes" id="UP000000759"/>
    </source>
</evidence>
<dbReference type="InterPro" id="IPR012349">
    <property type="entry name" value="Split_barrel_FMN-bd"/>
</dbReference>
<dbReference type="eggNOG" id="KOG3374">
    <property type="taxonomic scope" value="Eukaryota"/>
</dbReference>
<dbReference type="KEGG" id="pti:PHATRDRAFT_10972"/>
<evidence type="ECO:0000313" key="2">
    <source>
        <dbReference type="EMBL" id="EEC50265.1"/>
    </source>
</evidence>
<dbReference type="RefSeq" id="XP_002178600.1">
    <property type="nucleotide sequence ID" value="XM_002178564.1"/>
</dbReference>
<feature type="non-terminal residue" evidence="2">
    <location>
        <position position="1"/>
    </location>
</feature>
<protein>
    <recommendedName>
        <fullName evidence="1">CREG-like beta-barrel domain-containing protein</fullName>
    </recommendedName>
</protein>
<proteinExistence type="predicted"/>
<evidence type="ECO:0000259" key="1">
    <source>
        <dbReference type="Pfam" id="PF13883"/>
    </source>
</evidence>
<dbReference type="Pfam" id="PF13883">
    <property type="entry name" value="CREG_beta-barrel"/>
    <property type="match status" value="1"/>
</dbReference>
<dbReference type="InParanoid" id="B7FUI4"/>
<dbReference type="AlphaFoldDB" id="B7FUI4"/>
<dbReference type="GeneID" id="7198082"/>
<dbReference type="PANTHER" id="PTHR13343">
    <property type="entry name" value="CREG1 PROTEIN"/>
    <property type="match status" value="1"/>
</dbReference>
<dbReference type="Gene3D" id="2.30.110.10">
    <property type="entry name" value="Electron Transport, Fmn-binding Protein, Chain A"/>
    <property type="match status" value="1"/>
</dbReference>
<dbReference type="InterPro" id="IPR055343">
    <property type="entry name" value="CREG_beta-barrel"/>
</dbReference>
<reference evidence="2 3" key="1">
    <citation type="journal article" date="2008" name="Nature">
        <title>The Phaeodactylum genome reveals the evolutionary history of diatom genomes.</title>
        <authorList>
            <person name="Bowler C."/>
            <person name="Allen A.E."/>
            <person name="Badger J.H."/>
            <person name="Grimwood J."/>
            <person name="Jabbari K."/>
            <person name="Kuo A."/>
            <person name="Maheswari U."/>
            <person name="Martens C."/>
            <person name="Maumus F."/>
            <person name="Otillar R.P."/>
            <person name="Rayko E."/>
            <person name="Salamov A."/>
            <person name="Vandepoele K."/>
            <person name="Beszteri B."/>
            <person name="Gruber A."/>
            <person name="Heijde M."/>
            <person name="Katinka M."/>
            <person name="Mock T."/>
            <person name="Valentin K."/>
            <person name="Verret F."/>
            <person name="Berges J.A."/>
            <person name="Brownlee C."/>
            <person name="Cadoret J.P."/>
            <person name="Chiovitti A."/>
            <person name="Choi C.J."/>
            <person name="Coesel S."/>
            <person name="De Martino A."/>
            <person name="Detter J.C."/>
            <person name="Durkin C."/>
            <person name="Falciatore A."/>
            <person name="Fournet J."/>
            <person name="Haruta M."/>
            <person name="Huysman M.J."/>
            <person name="Jenkins B.D."/>
            <person name="Jiroutova K."/>
            <person name="Jorgensen R.E."/>
            <person name="Joubert Y."/>
            <person name="Kaplan A."/>
            <person name="Kroger N."/>
            <person name="Kroth P.G."/>
            <person name="La Roche J."/>
            <person name="Lindquist E."/>
            <person name="Lommer M."/>
            <person name="Martin-Jezequel V."/>
            <person name="Lopez P.J."/>
            <person name="Lucas S."/>
            <person name="Mangogna M."/>
            <person name="McGinnis K."/>
            <person name="Medlin L.K."/>
            <person name="Montsant A."/>
            <person name="Oudot-Le Secq M.P."/>
            <person name="Napoli C."/>
            <person name="Obornik M."/>
            <person name="Parker M.S."/>
            <person name="Petit J.L."/>
            <person name="Porcel B.M."/>
            <person name="Poulsen N."/>
            <person name="Robison M."/>
            <person name="Rychlewski L."/>
            <person name="Rynearson T.A."/>
            <person name="Schmutz J."/>
            <person name="Shapiro H."/>
            <person name="Siaut M."/>
            <person name="Stanley M."/>
            <person name="Sussman M.R."/>
            <person name="Taylor A.R."/>
            <person name="Vardi A."/>
            <person name="von Dassow P."/>
            <person name="Vyverman W."/>
            <person name="Willis A."/>
            <person name="Wyrwicz L.S."/>
            <person name="Rokhsar D.S."/>
            <person name="Weissenbach J."/>
            <person name="Armbrust E.V."/>
            <person name="Green B.R."/>
            <person name="Van de Peer Y."/>
            <person name="Grigoriev I.V."/>
        </authorList>
    </citation>
    <scope>NUCLEOTIDE SEQUENCE [LARGE SCALE GENOMIC DNA]</scope>
    <source>
        <strain evidence="2 3">CCAP 1055/1</strain>
    </source>
</reference>
<accession>B7FUI4</accession>
<organism evidence="2 3">
    <name type="scientific">Phaeodactylum tricornutum (strain CCAP 1055/1)</name>
    <dbReference type="NCBI Taxonomy" id="556484"/>
    <lineage>
        <taxon>Eukaryota</taxon>
        <taxon>Sar</taxon>
        <taxon>Stramenopiles</taxon>
        <taxon>Ochrophyta</taxon>
        <taxon>Bacillariophyta</taxon>
        <taxon>Bacillariophyceae</taxon>
        <taxon>Bacillariophycidae</taxon>
        <taxon>Naviculales</taxon>
        <taxon>Phaeodactylaceae</taxon>
        <taxon>Phaeodactylum</taxon>
    </lineage>
</organism>
<reference evidence="3" key="2">
    <citation type="submission" date="2008-08" db="EMBL/GenBank/DDBJ databases">
        <authorList>
            <consortium name="Diatom Consortium"/>
            <person name="Grigoriev I."/>
            <person name="Grimwood J."/>
            <person name="Kuo A."/>
            <person name="Otillar R.P."/>
            <person name="Salamov A."/>
            <person name="Detter J.C."/>
            <person name="Lindquist E."/>
            <person name="Shapiro H."/>
            <person name="Lucas S."/>
            <person name="Glavina del Rio T."/>
            <person name="Pitluck S."/>
            <person name="Rokhsar D."/>
            <person name="Bowler C."/>
        </authorList>
    </citation>
    <scope>GENOME REANNOTATION</scope>
    <source>
        <strain evidence="3">CCAP 1055/1</strain>
    </source>
</reference>
<dbReference type="GO" id="GO:0005737">
    <property type="term" value="C:cytoplasm"/>
    <property type="evidence" value="ECO:0007669"/>
    <property type="project" value="UniProtKB-ARBA"/>
</dbReference>
<dbReference type="SUPFAM" id="SSF50475">
    <property type="entry name" value="FMN-binding split barrel"/>
    <property type="match status" value="1"/>
</dbReference>
<dbReference type="HOGENOM" id="CLU_083635_3_1_1"/>
<dbReference type="PaxDb" id="2850-Phatr10972"/>
<name>B7FUI4_PHATC</name>
<gene>
    <name evidence="2" type="ORF">PHATRDRAFT_10972</name>
</gene>
<dbReference type="Proteomes" id="UP000000759">
    <property type="component" value="Chromosome 4"/>
</dbReference>
<dbReference type="GO" id="GO:0005615">
    <property type="term" value="C:extracellular space"/>
    <property type="evidence" value="ECO:0007669"/>
    <property type="project" value="TreeGrafter"/>
</dbReference>